<dbReference type="SUPFAM" id="SSF48371">
    <property type="entry name" value="ARM repeat"/>
    <property type="match status" value="1"/>
</dbReference>
<dbReference type="GO" id="GO:0019901">
    <property type="term" value="F:protein kinase binding"/>
    <property type="evidence" value="ECO:0007669"/>
    <property type="project" value="InterPro"/>
</dbReference>
<feature type="region of interest" description="Disordered" evidence="1">
    <location>
        <begin position="27"/>
        <end position="84"/>
    </location>
</feature>
<reference evidence="2 3" key="1">
    <citation type="journal article" date="2011" name="Proc. Natl. Acad. Sci. U.S.A.">
        <title>Comparative genomics of xylose-fermenting fungi for enhanced biofuel production.</title>
        <authorList>
            <person name="Wohlbach D.J."/>
            <person name="Kuo A."/>
            <person name="Sato T.K."/>
            <person name="Potts K.M."/>
            <person name="Salamov A.A."/>
            <person name="LaButti K.M."/>
            <person name="Sun H."/>
            <person name="Clum A."/>
            <person name="Pangilinan J.L."/>
            <person name="Lindquist E.A."/>
            <person name="Lucas S."/>
            <person name="Lapidus A."/>
            <person name="Jin M."/>
            <person name="Gunawan C."/>
            <person name="Balan V."/>
            <person name="Dale B.E."/>
            <person name="Jeffries T.W."/>
            <person name="Zinkel R."/>
            <person name="Barry K.W."/>
            <person name="Grigoriev I.V."/>
            <person name="Gasch A.P."/>
        </authorList>
    </citation>
    <scope>NUCLEOTIDE SEQUENCE [LARGE SCALE GENOMIC DNA]</scope>
    <source>
        <strain evidence="3">NRRL Y-27907 / 11-Y1</strain>
    </source>
</reference>
<organism evidence="3">
    <name type="scientific">Spathaspora passalidarum (strain NRRL Y-27907 / 11-Y1)</name>
    <dbReference type="NCBI Taxonomy" id="619300"/>
    <lineage>
        <taxon>Eukaryota</taxon>
        <taxon>Fungi</taxon>
        <taxon>Dikarya</taxon>
        <taxon>Ascomycota</taxon>
        <taxon>Saccharomycotina</taxon>
        <taxon>Pichiomycetes</taxon>
        <taxon>Debaryomycetaceae</taxon>
        <taxon>Spathaspora</taxon>
    </lineage>
</organism>
<proteinExistence type="predicted"/>
<dbReference type="InterPro" id="IPR013922">
    <property type="entry name" value="Cyclin_PHO80-like"/>
</dbReference>
<dbReference type="GO" id="GO:0016538">
    <property type="term" value="F:cyclin-dependent protein serine/threonine kinase regulator activity"/>
    <property type="evidence" value="ECO:0007669"/>
    <property type="project" value="TreeGrafter"/>
</dbReference>
<evidence type="ECO:0008006" key="4">
    <source>
        <dbReference type="Google" id="ProtNLM"/>
    </source>
</evidence>
<dbReference type="STRING" id="619300.G3AUN4"/>
<dbReference type="Proteomes" id="UP000000709">
    <property type="component" value="Unassembled WGS sequence"/>
</dbReference>
<dbReference type="GeneID" id="18875231"/>
<feature type="compositionally biased region" description="Acidic residues" evidence="1">
    <location>
        <begin position="414"/>
        <end position="462"/>
    </location>
</feature>
<dbReference type="EMBL" id="GL996505">
    <property type="protein sequence ID" value="EGW30590.1"/>
    <property type="molecule type" value="Genomic_DNA"/>
</dbReference>
<dbReference type="RefSeq" id="XP_007377561.1">
    <property type="nucleotide sequence ID" value="XM_007377499.1"/>
</dbReference>
<dbReference type="InParanoid" id="G3AUN4"/>
<dbReference type="PANTHER" id="PTHR15615:SF117">
    <property type="entry name" value="PHO85 CYCLIN PHO80"/>
    <property type="match status" value="1"/>
</dbReference>
<dbReference type="OrthoDB" id="337735at2759"/>
<evidence type="ECO:0000256" key="1">
    <source>
        <dbReference type="SAM" id="MobiDB-lite"/>
    </source>
</evidence>
<dbReference type="CDD" id="cd20558">
    <property type="entry name" value="CYCLIN_ScPCL7-like"/>
    <property type="match status" value="1"/>
</dbReference>
<protein>
    <recommendedName>
        <fullName evidence="4">Cyclin-domain-containing protein</fullName>
    </recommendedName>
</protein>
<evidence type="ECO:0000313" key="3">
    <source>
        <dbReference type="Proteomes" id="UP000000709"/>
    </source>
</evidence>
<dbReference type="KEGG" id="spaa:SPAPADRAFT_68669"/>
<dbReference type="eggNOG" id="KOG1674">
    <property type="taxonomic scope" value="Eukaryota"/>
</dbReference>
<dbReference type="InterPro" id="IPR016024">
    <property type="entry name" value="ARM-type_fold"/>
</dbReference>
<evidence type="ECO:0000313" key="2">
    <source>
        <dbReference type="EMBL" id="EGW30590.1"/>
    </source>
</evidence>
<dbReference type="InterPro" id="IPR036915">
    <property type="entry name" value="Cyclin-like_sf"/>
</dbReference>
<sequence length="478" mass="54713">MSLLHAITSSFPLPNDIIFDTLSPKMSATSTQTTPKMSPTHGSLSLVGSPNPNSNGNNHSSLQSPTSSQSKKSSPNTSTDPFLAQYINSPNVRSVTRDHRIYFSSLDKYRKIKSLDIYQKYLVPIKTTNVRLQQINHYHNKNYKQYFSQYLKIAPNVSRAAPAKVEPSPKIVPQVKKELPQQITPEISEKFLPEDFMDCPIDDIINLISRMFHSLITLNDKSVPTSISNPPSSSSSSTTSSSTSKNNLLTRYHSRTPPSISTHTYLTRLTKFNNFNPATLLTTIYYIDLLSHQYQPYFTLNSWTVHRFLLVASMVAQKSMEDFFYTNDHYAKVGGVNIGELNCLELDFLNRIDWRCIPGRLSQEGENAGNYSQIKYAKDVLNLYYVQLIELMGKNTKLSEEKLVHYLKTPVAEKEDEFEDDDDDDEEFENGDDTEDIVFDEESDYYDSEDEDEEINDCDDEYKYDNASSRHLKRKFED</sequence>
<dbReference type="Gene3D" id="1.10.472.10">
    <property type="entry name" value="Cyclin-like"/>
    <property type="match status" value="1"/>
</dbReference>
<gene>
    <name evidence="2" type="ORF">SPAPADRAFT_68669</name>
</gene>
<feature type="compositionally biased region" description="Low complexity" evidence="1">
    <location>
        <begin position="43"/>
        <end position="78"/>
    </location>
</feature>
<dbReference type="PANTHER" id="PTHR15615">
    <property type="match status" value="1"/>
</dbReference>
<dbReference type="Pfam" id="PF08613">
    <property type="entry name" value="Cyclin"/>
    <property type="match status" value="1"/>
</dbReference>
<dbReference type="GO" id="GO:0005634">
    <property type="term" value="C:nucleus"/>
    <property type="evidence" value="ECO:0007669"/>
    <property type="project" value="TreeGrafter"/>
</dbReference>
<dbReference type="OMA" id="DWRCIPG"/>
<name>G3AUN4_SPAPN</name>
<accession>G3AUN4</accession>
<feature type="region of interest" description="Disordered" evidence="1">
    <location>
        <begin position="224"/>
        <end position="256"/>
    </location>
</feature>
<dbReference type="SUPFAM" id="SSF47954">
    <property type="entry name" value="Cyclin-like"/>
    <property type="match status" value="1"/>
</dbReference>
<dbReference type="GO" id="GO:0000307">
    <property type="term" value="C:cyclin-dependent protein kinase holoenzyme complex"/>
    <property type="evidence" value="ECO:0007669"/>
    <property type="project" value="TreeGrafter"/>
</dbReference>
<keyword evidence="3" id="KW-1185">Reference proteome</keyword>
<feature type="compositionally biased region" description="Low complexity" evidence="1">
    <location>
        <begin position="224"/>
        <end position="244"/>
    </location>
</feature>
<dbReference type="AlphaFoldDB" id="G3AUN4"/>
<feature type="region of interest" description="Disordered" evidence="1">
    <location>
        <begin position="414"/>
        <end position="463"/>
    </location>
</feature>
<feature type="compositionally biased region" description="Polar residues" evidence="1">
    <location>
        <begin position="27"/>
        <end position="42"/>
    </location>
</feature>
<dbReference type="HOGENOM" id="CLU_034120_0_0_1"/>